<comment type="caution">
    <text evidence="1">The sequence shown here is derived from an EMBL/GenBank/DDBJ whole genome shotgun (WGS) entry which is preliminary data.</text>
</comment>
<evidence type="ECO:0000313" key="2">
    <source>
        <dbReference type="Proteomes" id="UP001382904"/>
    </source>
</evidence>
<keyword evidence="2" id="KW-1185">Reference proteome</keyword>
<accession>A0ABU8U922</accession>
<sequence>MDGLAAQVAGFTLMSSAPSVSRTTRESVASSEQRQPTLNVPVVCQRAQAISEPVSVPFRVKVASSPTFLGEVSVVTSAVGGVWSTRKWHQAVYGLVSFPSVARARHAYWPPSFSRSREKTVLASGYVDHDVGTSVRLPRTRCPRAGTSSGAALPRVRWR</sequence>
<name>A0ABU8U922_9ACTN</name>
<protein>
    <submittedName>
        <fullName evidence="1">Uncharacterized protein</fullName>
    </submittedName>
</protein>
<proteinExistence type="predicted"/>
<gene>
    <name evidence="1" type="ORF">WKI68_25340</name>
</gene>
<dbReference type="Proteomes" id="UP001382904">
    <property type="component" value="Unassembled WGS sequence"/>
</dbReference>
<organism evidence="1 2">
    <name type="scientific">Streptomyces caledonius</name>
    <dbReference type="NCBI Taxonomy" id="3134107"/>
    <lineage>
        <taxon>Bacteria</taxon>
        <taxon>Bacillati</taxon>
        <taxon>Actinomycetota</taxon>
        <taxon>Actinomycetes</taxon>
        <taxon>Kitasatosporales</taxon>
        <taxon>Streptomycetaceae</taxon>
        <taxon>Streptomyces</taxon>
    </lineage>
</organism>
<reference evidence="1 2" key="1">
    <citation type="submission" date="2024-03" db="EMBL/GenBank/DDBJ databases">
        <title>Novel Streptomyces species of biotechnological and ecological value are a feature of Machair soil.</title>
        <authorList>
            <person name="Prole J.R."/>
            <person name="Goodfellow M."/>
            <person name="Allenby N."/>
            <person name="Ward A.C."/>
        </authorList>
    </citation>
    <scope>NUCLEOTIDE SEQUENCE [LARGE SCALE GENOMIC DNA]</scope>
    <source>
        <strain evidence="1 2">MS1.HAVA.3</strain>
    </source>
</reference>
<evidence type="ECO:0000313" key="1">
    <source>
        <dbReference type="EMBL" id="MEJ8643794.1"/>
    </source>
</evidence>
<dbReference type="EMBL" id="JBBKAM010000002">
    <property type="protein sequence ID" value="MEJ8643794.1"/>
    <property type="molecule type" value="Genomic_DNA"/>
</dbReference>